<dbReference type="PRINTS" id="PR00364">
    <property type="entry name" value="DISEASERSIST"/>
</dbReference>
<dbReference type="InterPro" id="IPR059179">
    <property type="entry name" value="MLKL-like_MCAfunc"/>
</dbReference>
<reference evidence="2" key="1">
    <citation type="submission" date="2023-03" db="EMBL/GenBank/DDBJ databases">
        <title>Massive genome expansion in bonnet fungi (Mycena s.s.) driven by repeated elements and novel gene families across ecological guilds.</title>
        <authorList>
            <consortium name="Lawrence Berkeley National Laboratory"/>
            <person name="Harder C.B."/>
            <person name="Miyauchi S."/>
            <person name="Viragh M."/>
            <person name="Kuo A."/>
            <person name="Thoen E."/>
            <person name="Andreopoulos B."/>
            <person name="Lu D."/>
            <person name="Skrede I."/>
            <person name="Drula E."/>
            <person name="Henrissat B."/>
            <person name="Morin E."/>
            <person name="Kohler A."/>
            <person name="Barry K."/>
            <person name="LaButti K."/>
            <person name="Morin E."/>
            <person name="Salamov A."/>
            <person name="Lipzen A."/>
            <person name="Mereny Z."/>
            <person name="Hegedus B."/>
            <person name="Baldrian P."/>
            <person name="Stursova M."/>
            <person name="Weitz H."/>
            <person name="Taylor A."/>
            <person name="Grigoriev I.V."/>
            <person name="Nagy L.G."/>
            <person name="Martin F."/>
            <person name="Kauserud H."/>
        </authorList>
    </citation>
    <scope>NUCLEOTIDE SEQUENCE</scope>
    <source>
        <strain evidence="2">CBHHK182m</strain>
    </source>
</reference>
<dbReference type="GO" id="GO:0007166">
    <property type="term" value="P:cell surface receptor signaling pathway"/>
    <property type="evidence" value="ECO:0007669"/>
    <property type="project" value="InterPro"/>
</dbReference>
<dbReference type="InterPro" id="IPR036537">
    <property type="entry name" value="Adaptor_Cbl_N_dom_sf"/>
</dbReference>
<sequence length="669" mass="74903">MPRQATITEIRLKDISTCVAIAANTLDVLVNTLNISALKAISNTTQSLLKMMETIKQDKSDCAELMEHIHQLLNAIIGVYIKSDTGAELSPSVLNQMAKFTETLHKIYAFVEAQQSGSKVKKFFRQAELHTLLKDCKAGLQQGLDFFQIGTTTDVLVNVKEMQDQAQVKYQEVLNLVETMSSSDSTSSISKMYSGSYTSSNSISMLPAEPNIFHGRDLELTEILNLFNQDNPRVAILGAGGMGKTSLARTALHHEQITTKYQQNRFFITCDTVSDNVELAGLIGAHLELKPGKDLTQSVLNHFMHAPPSLLILDNLETPWEPIKSRKEMEEFLSLLADIPSLALLVTMRGAERPAKVQWTRPFLLPLGPLPQEAARKMFIDIADDKHSMEEVDQVLDLTDNMPLAIGLLAHLVDMEDCSTILSRWETEKTSLISEGHDRRSNLELSISLSLSSPRITSMPFSQDLLALLSMLPDGLSDVELRQSKFPIKDVFGCKTALLRTALAYTDGNTRLKVLVPVREYMGKYSPPTDLMIRPLLAHFHELLESYVTAWGKESGAFPIARITSNYTNIQNILRCGLQLEHPDIAKSIYCTCDFNSFTRRFGHATVLMEDISHLLPFLHDQRLKTHFIVELFISFGFHSISHPEMLIAQALDYLKCLSDPELECFMAL</sequence>
<dbReference type="CDD" id="cd21037">
    <property type="entry name" value="MLKL_NTD"/>
    <property type="match status" value="1"/>
</dbReference>
<evidence type="ECO:0000313" key="2">
    <source>
        <dbReference type="EMBL" id="KAJ7774021.1"/>
    </source>
</evidence>
<evidence type="ECO:0000259" key="1">
    <source>
        <dbReference type="Pfam" id="PF20703"/>
    </source>
</evidence>
<protein>
    <submittedName>
        <fullName evidence="2">P-loop containing nucleoside triphosphate hydrolase protein</fullName>
    </submittedName>
</protein>
<evidence type="ECO:0000313" key="3">
    <source>
        <dbReference type="Proteomes" id="UP001215598"/>
    </source>
</evidence>
<organism evidence="2 3">
    <name type="scientific">Mycena metata</name>
    <dbReference type="NCBI Taxonomy" id="1033252"/>
    <lineage>
        <taxon>Eukaryota</taxon>
        <taxon>Fungi</taxon>
        <taxon>Dikarya</taxon>
        <taxon>Basidiomycota</taxon>
        <taxon>Agaricomycotina</taxon>
        <taxon>Agaricomycetes</taxon>
        <taxon>Agaricomycetidae</taxon>
        <taxon>Agaricales</taxon>
        <taxon>Marasmiineae</taxon>
        <taxon>Mycenaceae</taxon>
        <taxon>Mycena</taxon>
    </lineage>
</organism>
<dbReference type="PANTHER" id="PTHR47691:SF3">
    <property type="entry name" value="HTH-TYPE TRANSCRIPTIONAL REGULATOR RV0890C-RELATED"/>
    <property type="match status" value="1"/>
</dbReference>
<accession>A0AAD7JZT3</accession>
<comment type="caution">
    <text evidence="2">The sequence shown here is derived from an EMBL/GenBank/DDBJ whole genome shotgun (WGS) entry which is preliminary data.</text>
</comment>
<dbReference type="AlphaFoldDB" id="A0AAD7JZT3"/>
<proteinExistence type="predicted"/>
<dbReference type="Pfam" id="PF20703">
    <property type="entry name" value="nSTAND1"/>
    <property type="match status" value="1"/>
</dbReference>
<dbReference type="SUPFAM" id="SSF52540">
    <property type="entry name" value="P-loop containing nucleoside triphosphate hydrolases"/>
    <property type="match status" value="1"/>
</dbReference>
<dbReference type="PANTHER" id="PTHR47691">
    <property type="entry name" value="REGULATOR-RELATED"/>
    <property type="match status" value="1"/>
</dbReference>
<dbReference type="InterPro" id="IPR027417">
    <property type="entry name" value="P-loop_NTPase"/>
</dbReference>
<name>A0AAD7JZT3_9AGAR</name>
<dbReference type="GO" id="GO:0016787">
    <property type="term" value="F:hydrolase activity"/>
    <property type="evidence" value="ECO:0007669"/>
    <property type="project" value="UniProtKB-KW"/>
</dbReference>
<dbReference type="Proteomes" id="UP001215598">
    <property type="component" value="Unassembled WGS sequence"/>
</dbReference>
<dbReference type="EMBL" id="JARKIB010000012">
    <property type="protein sequence ID" value="KAJ7774021.1"/>
    <property type="molecule type" value="Genomic_DNA"/>
</dbReference>
<keyword evidence="2" id="KW-0378">Hydrolase</keyword>
<keyword evidence="3" id="KW-1185">Reference proteome</keyword>
<feature type="domain" description="Novel STAND NTPase 1" evidence="1">
    <location>
        <begin position="209"/>
        <end position="350"/>
    </location>
</feature>
<gene>
    <name evidence="2" type="ORF">B0H16DRAFT_116653</name>
</gene>
<dbReference type="InterPro" id="IPR049052">
    <property type="entry name" value="nSTAND1"/>
</dbReference>
<dbReference type="Gene3D" id="1.20.930.20">
    <property type="entry name" value="Adaptor protein Cbl, N-terminal domain"/>
    <property type="match status" value="1"/>
</dbReference>
<dbReference type="Gene3D" id="3.40.50.300">
    <property type="entry name" value="P-loop containing nucleotide triphosphate hydrolases"/>
    <property type="match status" value="1"/>
</dbReference>